<dbReference type="AlphaFoldDB" id="A0A9P6H8B9"/>
<sequence length="219" mass="25067">MDIDRPHVRQLTEPSEKDLQRVLFILHETISNDTVVKVYTGGSTAALSTYLRLLLDGCVDSGGLFVAWTSPDSREFDAVALWSPPSKDWLPWEEEEFLSQLRQEKKDWITHHAISKYEELYKSAFGAWGYNAGINNWQLKAIAVLQECRGRGLGKALMEVVHRKATASNHKVVVDCHSQIAVRFFHKLGFQHQSVKNFFSLTEPGFAMWCMVWEPGRKE</sequence>
<dbReference type="InterPro" id="IPR000182">
    <property type="entry name" value="GNAT_dom"/>
</dbReference>
<protein>
    <recommendedName>
        <fullName evidence="1">N-acetyltransferase domain-containing protein</fullName>
    </recommendedName>
</protein>
<dbReference type="InterPro" id="IPR016181">
    <property type="entry name" value="Acyl_CoA_acyltransferase"/>
</dbReference>
<dbReference type="PROSITE" id="PS51186">
    <property type="entry name" value="GNAT"/>
    <property type="match status" value="1"/>
</dbReference>
<reference evidence="2" key="2">
    <citation type="submission" date="2020-11" db="EMBL/GenBank/DDBJ databases">
        <authorList>
            <consortium name="DOE Joint Genome Institute"/>
            <person name="Kuo A."/>
            <person name="Miyauchi S."/>
            <person name="Kiss E."/>
            <person name="Drula E."/>
            <person name="Kohler A."/>
            <person name="Sanchez-Garcia M."/>
            <person name="Andreopoulos B."/>
            <person name="Barry K.W."/>
            <person name="Bonito G."/>
            <person name="Buee M."/>
            <person name="Carver A."/>
            <person name="Chen C."/>
            <person name="Cichocki N."/>
            <person name="Clum A."/>
            <person name="Culley D."/>
            <person name="Crous P.W."/>
            <person name="Fauchery L."/>
            <person name="Girlanda M."/>
            <person name="Hayes R."/>
            <person name="Keri Z."/>
            <person name="Labutti K."/>
            <person name="Lipzen A."/>
            <person name="Lombard V."/>
            <person name="Magnuson J."/>
            <person name="Maillard F."/>
            <person name="Morin E."/>
            <person name="Murat C."/>
            <person name="Nolan M."/>
            <person name="Ohm R."/>
            <person name="Pangilinan J."/>
            <person name="Pereira M."/>
            <person name="Perotto S."/>
            <person name="Peter M."/>
            <person name="Riley R."/>
            <person name="Sitrit Y."/>
            <person name="Stielow B."/>
            <person name="Szollosi G."/>
            <person name="Zifcakova L."/>
            <person name="Stursova M."/>
            <person name="Spatafora J.W."/>
            <person name="Tedersoo L."/>
            <person name="Vaario L.-M."/>
            <person name="Yamada A."/>
            <person name="Yan M."/>
            <person name="Wang P."/>
            <person name="Xu J."/>
            <person name="Bruns T."/>
            <person name="Baldrian P."/>
            <person name="Vilgalys R."/>
            <person name="Henrissat B."/>
            <person name="Grigoriev I.V."/>
            <person name="Hibbett D."/>
            <person name="Nagy L.G."/>
            <person name="Martin F.M."/>
        </authorList>
    </citation>
    <scope>NUCLEOTIDE SEQUENCE</scope>
    <source>
        <strain evidence="2">UH-Tt-Lm1</strain>
    </source>
</reference>
<reference evidence="2" key="1">
    <citation type="journal article" date="2020" name="Nat. Commun.">
        <title>Large-scale genome sequencing of mycorrhizal fungi provides insights into the early evolution of symbiotic traits.</title>
        <authorList>
            <person name="Miyauchi S."/>
            <person name="Kiss E."/>
            <person name="Kuo A."/>
            <person name="Drula E."/>
            <person name="Kohler A."/>
            <person name="Sanchez-Garcia M."/>
            <person name="Morin E."/>
            <person name="Andreopoulos B."/>
            <person name="Barry K.W."/>
            <person name="Bonito G."/>
            <person name="Buee M."/>
            <person name="Carver A."/>
            <person name="Chen C."/>
            <person name="Cichocki N."/>
            <person name="Clum A."/>
            <person name="Culley D."/>
            <person name="Crous P.W."/>
            <person name="Fauchery L."/>
            <person name="Girlanda M."/>
            <person name="Hayes R.D."/>
            <person name="Keri Z."/>
            <person name="LaButti K."/>
            <person name="Lipzen A."/>
            <person name="Lombard V."/>
            <person name="Magnuson J."/>
            <person name="Maillard F."/>
            <person name="Murat C."/>
            <person name="Nolan M."/>
            <person name="Ohm R.A."/>
            <person name="Pangilinan J."/>
            <person name="Pereira M.F."/>
            <person name="Perotto S."/>
            <person name="Peter M."/>
            <person name="Pfister S."/>
            <person name="Riley R."/>
            <person name="Sitrit Y."/>
            <person name="Stielow J.B."/>
            <person name="Szollosi G."/>
            <person name="Zifcakova L."/>
            <person name="Stursova M."/>
            <person name="Spatafora J.W."/>
            <person name="Tedersoo L."/>
            <person name="Vaario L.M."/>
            <person name="Yamada A."/>
            <person name="Yan M."/>
            <person name="Wang P."/>
            <person name="Xu J."/>
            <person name="Bruns T."/>
            <person name="Baldrian P."/>
            <person name="Vilgalys R."/>
            <person name="Dunand C."/>
            <person name="Henrissat B."/>
            <person name="Grigoriev I.V."/>
            <person name="Hibbett D."/>
            <person name="Nagy L.G."/>
            <person name="Martin F.M."/>
        </authorList>
    </citation>
    <scope>NUCLEOTIDE SEQUENCE</scope>
    <source>
        <strain evidence="2">UH-Tt-Lm1</strain>
    </source>
</reference>
<dbReference type="InterPro" id="IPR052523">
    <property type="entry name" value="Trichothecene_AcTrans"/>
</dbReference>
<proteinExistence type="predicted"/>
<dbReference type="SUPFAM" id="SSF55729">
    <property type="entry name" value="Acyl-CoA N-acyltransferases (Nat)"/>
    <property type="match status" value="1"/>
</dbReference>
<keyword evidence="3" id="KW-1185">Reference proteome</keyword>
<evidence type="ECO:0000259" key="1">
    <source>
        <dbReference type="PROSITE" id="PS51186"/>
    </source>
</evidence>
<evidence type="ECO:0000313" key="2">
    <source>
        <dbReference type="EMBL" id="KAF9781258.1"/>
    </source>
</evidence>
<gene>
    <name evidence="2" type="ORF">BJ322DRAFT_263899</name>
</gene>
<dbReference type="Gene3D" id="3.40.630.30">
    <property type="match status" value="1"/>
</dbReference>
<dbReference type="Proteomes" id="UP000736335">
    <property type="component" value="Unassembled WGS sequence"/>
</dbReference>
<organism evidence="2 3">
    <name type="scientific">Thelephora terrestris</name>
    <dbReference type="NCBI Taxonomy" id="56493"/>
    <lineage>
        <taxon>Eukaryota</taxon>
        <taxon>Fungi</taxon>
        <taxon>Dikarya</taxon>
        <taxon>Basidiomycota</taxon>
        <taxon>Agaricomycotina</taxon>
        <taxon>Agaricomycetes</taxon>
        <taxon>Thelephorales</taxon>
        <taxon>Thelephoraceae</taxon>
        <taxon>Thelephora</taxon>
    </lineage>
</organism>
<evidence type="ECO:0000313" key="3">
    <source>
        <dbReference type="Proteomes" id="UP000736335"/>
    </source>
</evidence>
<dbReference type="EMBL" id="WIUZ02000014">
    <property type="protein sequence ID" value="KAF9781258.1"/>
    <property type="molecule type" value="Genomic_DNA"/>
</dbReference>
<feature type="domain" description="N-acetyltransferase" evidence="1">
    <location>
        <begin position="71"/>
        <end position="213"/>
    </location>
</feature>
<dbReference type="Pfam" id="PF13508">
    <property type="entry name" value="Acetyltransf_7"/>
    <property type="match status" value="1"/>
</dbReference>
<dbReference type="GO" id="GO:0016747">
    <property type="term" value="F:acyltransferase activity, transferring groups other than amino-acyl groups"/>
    <property type="evidence" value="ECO:0007669"/>
    <property type="project" value="InterPro"/>
</dbReference>
<name>A0A9P6H8B9_9AGAM</name>
<comment type="caution">
    <text evidence="2">The sequence shown here is derived from an EMBL/GenBank/DDBJ whole genome shotgun (WGS) entry which is preliminary data.</text>
</comment>
<dbReference type="CDD" id="cd04301">
    <property type="entry name" value="NAT_SF"/>
    <property type="match status" value="1"/>
</dbReference>
<dbReference type="PANTHER" id="PTHR42791:SF1">
    <property type="entry name" value="N-ACETYLTRANSFERASE DOMAIN-CONTAINING PROTEIN"/>
    <property type="match status" value="1"/>
</dbReference>
<accession>A0A9P6H8B9</accession>
<dbReference type="PANTHER" id="PTHR42791">
    <property type="entry name" value="GNAT FAMILY ACETYLTRANSFERASE"/>
    <property type="match status" value="1"/>
</dbReference>
<dbReference type="OrthoDB" id="61113at2759"/>